<keyword evidence="2" id="KW-0966">Cell projection</keyword>
<dbReference type="KEGG" id="apel:CA267_013660"/>
<feature type="region of interest" description="Disordered" evidence="1">
    <location>
        <begin position="312"/>
        <end position="335"/>
    </location>
</feature>
<keyword evidence="2" id="KW-0969">Cilium</keyword>
<reference evidence="2 3" key="2">
    <citation type="submission" date="2020-04" db="EMBL/GenBank/DDBJ databases">
        <title>Complete genome sequence of Alteromonas pelagimontana 5.12T.</title>
        <authorList>
            <person name="Sinha R.K."/>
            <person name="Krishnan K.P."/>
            <person name="Kurian J.P."/>
        </authorList>
    </citation>
    <scope>NUCLEOTIDE SEQUENCE [LARGE SCALE GENOMIC DNA]</scope>
    <source>
        <strain evidence="2 3">5.12</strain>
    </source>
</reference>
<accession>A0A6M4MF55</accession>
<evidence type="ECO:0000313" key="2">
    <source>
        <dbReference type="EMBL" id="QJR81732.1"/>
    </source>
</evidence>
<feature type="compositionally biased region" description="Polar residues" evidence="1">
    <location>
        <begin position="312"/>
        <end position="325"/>
    </location>
</feature>
<dbReference type="RefSeq" id="WP_075610700.1">
    <property type="nucleotide sequence ID" value="NZ_CP052766.1"/>
</dbReference>
<proteinExistence type="predicted"/>
<dbReference type="OrthoDB" id="5762464at2"/>
<protein>
    <submittedName>
        <fullName evidence="2">Flagellar hook-length control protein FliK</fullName>
    </submittedName>
</protein>
<dbReference type="EMBL" id="CP052766">
    <property type="protein sequence ID" value="QJR81732.1"/>
    <property type="molecule type" value="Genomic_DNA"/>
</dbReference>
<sequence length="669" mass="70287">MTLQIPTFAPPTASATGVSSGAGDKLANATSLATLAKVTVARLPEHILQLSSLSAGTALSPIELKVPQNLAIDGSASYYLAKAGSGNPGQAVLLASTTQNLQATLSAPQQQQLTSELRQAIATAQPPQTLTVNARITEVSQHALTFRLEGGKNATVTLPLTASQHAISAGDRVTIQVNANPNGSWQINVRKAGAHAEPQGSLQQQLAAKSAFVDTIIQNQLKNHGLITQGSQGTSLPGLNLPGATNNLLTQQFTRLINDTVHIQRLTVGGVGKLQLSETMSSQLPATPSTLTSALGSKADVLAKLPSFTPTDKTALSASGSNPPTAASAKEPPVNNLLSEADKKLVHDSIIRLSRQLLAETGSTKAALTQLLQALNNPGQTVSTDSKNLAQQLYNKLSSGVTDIAPEAGGKSASSADGKPQTQPEPPKIQGLQSLFASPALPVTGLSLMAPPSSSQFLSGLITLLQVTLAGRAVRQQPGLAKAADNPDSVVARAAGLPQGGGAARVAQDFAQLDSRSQTLTQIKTLLANHQQQKLNNAEARIQGQDNFHFILPVTGEKQAPPEVLIRREDNPQEDSKSGTGKKTWLLTMKLEIEDLGQLLVKSRVTADTLDLNLYTSSESLLVKVGDTFPYLIRRLQALGLYIESSSFQRGKIPASLDEKPYHLFEATV</sequence>
<evidence type="ECO:0000256" key="1">
    <source>
        <dbReference type="SAM" id="MobiDB-lite"/>
    </source>
</evidence>
<reference evidence="3" key="1">
    <citation type="submission" date="2014-12" db="EMBL/GenBank/DDBJ databases">
        <title>Complete genome sequence of a multi-drug resistant Klebsiella pneumoniae.</title>
        <authorList>
            <person name="Hua X."/>
            <person name="Chen Q."/>
            <person name="Li X."/>
            <person name="Feng Y."/>
            <person name="Ruan Z."/>
            <person name="Yu Y."/>
        </authorList>
    </citation>
    <scope>NUCLEOTIDE SEQUENCE [LARGE SCALE GENOMIC DNA]</scope>
    <source>
        <strain evidence="3">5.12</strain>
    </source>
</reference>
<keyword evidence="2" id="KW-0282">Flagellum</keyword>
<keyword evidence="3" id="KW-1185">Reference proteome</keyword>
<dbReference type="Proteomes" id="UP000219285">
    <property type="component" value="Chromosome"/>
</dbReference>
<dbReference type="AlphaFoldDB" id="A0A6M4MF55"/>
<evidence type="ECO:0000313" key="3">
    <source>
        <dbReference type="Proteomes" id="UP000219285"/>
    </source>
</evidence>
<organism evidence="2 3">
    <name type="scientific">Alteromonas pelagimontana</name>
    <dbReference type="NCBI Taxonomy" id="1858656"/>
    <lineage>
        <taxon>Bacteria</taxon>
        <taxon>Pseudomonadati</taxon>
        <taxon>Pseudomonadota</taxon>
        <taxon>Gammaproteobacteria</taxon>
        <taxon>Alteromonadales</taxon>
        <taxon>Alteromonadaceae</taxon>
        <taxon>Alteromonas/Salinimonas group</taxon>
        <taxon>Alteromonas</taxon>
    </lineage>
</organism>
<gene>
    <name evidence="2" type="ORF">CA267_013660</name>
</gene>
<name>A0A6M4MF55_9ALTE</name>
<feature type="region of interest" description="Disordered" evidence="1">
    <location>
        <begin position="402"/>
        <end position="429"/>
    </location>
</feature>